<keyword evidence="1" id="KW-0812">Transmembrane</keyword>
<dbReference type="Proteomes" id="UP000179279">
    <property type="component" value="Unassembled WGS sequence"/>
</dbReference>
<feature type="transmembrane region" description="Helical" evidence="1">
    <location>
        <begin position="46"/>
        <end position="64"/>
    </location>
</feature>
<dbReference type="InterPro" id="IPR043993">
    <property type="entry name" value="T4SS_pilin"/>
</dbReference>
<evidence type="ECO:0000256" key="1">
    <source>
        <dbReference type="SAM" id="Phobius"/>
    </source>
</evidence>
<evidence type="ECO:0000313" key="3">
    <source>
        <dbReference type="Proteomes" id="UP000179279"/>
    </source>
</evidence>
<keyword evidence="1" id="KW-0472">Membrane</keyword>
<evidence type="ECO:0000313" key="2">
    <source>
        <dbReference type="EMBL" id="OGY31318.1"/>
    </source>
</evidence>
<proteinExistence type="predicted"/>
<comment type="caution">
    <text evidence="2">The sequence shown here is derived from an EMBL/GenBank/DDBJ whole genome shotgun (WGS) entry which is preliminary data.</text>
</comment>
<name>A0A1G1WUC1_9BACT</name>
<dbReference type="EMBL" id="MHDA01000035">
    <property type="protein sequence ID" value="OGY31318.1"/>
    <property type="molecule type" value="Genomic_DNA"/>
</dbReference>
<dbReference type="AlphaFoldDB" id="A0A1G1WUC1"/>
<protein>
    <submittedName>
        <fullName evidence="2">Uncharacterized protein</fullName>
    </submittedName>
</protein>
<feature type="transmembrane region" description="Helical" evidence="1">
    <location>
        <begin position="85"/>
        <end position="107"/>
    </location>
</feature>
<reference evidence="2 3" key="1">
    <citation type="journal article" date="2016" name="Nat. Commun.">
        <title>Thousands of microbial genomes shed light on interconnected biogeochemical processes in an aquifer system.</title>
        <authorList>
            <person name="Anantharaman K."/>
            <person name="Brown C.T."/>
            <person name="Hug L.A."/>
            <person name="Sharon I."/>
            <person name="Castelle C.J."/>
            <person name="Probst A.J."/>
            <person name="Thomas B.C."/>
            <person name="Singh A."/>
            <person name="Wilkins M.J."/>
            <person name="Karaoz U."/>
            <person name="Brodie E.L."/>
            <person name="Williams K.H."/>
            <person name="Hubbard S.S."/>
            <person name="Banfield J.F."/>
        </authorList>
    </citation>
    <scope>NUCLEOTIDE SEQUENCE [LARGE SCALE GENOMIC DNA]</scope>
</reference>
<gene>
    <name evidence="2" type="ORF">A3A57_02000</name>
</gene>
<organism evidence="2 3">
    <name type="scientific">Candidatus Woykebacteria bacterium RIFCSPLOWO2_01_FULL_41_12</name>
    <dbReference type="NCBI Taxonomy" id="1802604"/>
    <lineage>
        <taxon>Bacteria</taxon>
        <taxon>Candidatus Woykeibacteriota</taxon>
    </lineage>
</organism>
<keyword evidence="1" id="KW-1133">Transmembrane helix</keyword>
<sequence>MNKVWRRLYVTGLGFLFYIGVASEVFAEEVQDPATFRDLNFLFRNILQSVIVIGGFAAFVMLLFGGFRYLTAQGDPKSISAARGMITWAIVGLAFLILSWLIIRFIADFTGLPLTQFCLPGQLVGGGTDVCGN</sequence>
<dbReference type="Pfam" id="PF18895">
    <property type="entry name" value="T4SS_pilin"/>
    <property type="match status" value="1"/>
</dbReference>
<accession>A0A1G1WUC1</accession>